<evidence type="ECO:0000313" key="3">
    <source>
        <dbReference type="Proteomes" id="UP001157355"/>
    </source>
</evidence>
<gene>
    <name evidence="2" type="ORF">GCM10010873_38870</name>
</gene>
<dbReference type="EMBL" id="BSPP01000021">
    <property type="protein sequence ID" value="GLS88913.1"/>
    <property type="molecule type" value="Genomic_DNA"/>
</dbReference>
<comment type="caution">
    <text evidence="2">The sequence shown here is derived from an EMBL/GenBank/DDBJ whole genome shotgun (WGS) entry which is preliminary data.</text>
</comment>
<dbReference type="Pfam" id="PF10027">
    <property type="entry name" value="DUF2269"/>
    <property type="match status" value="1"/>
</dbReference>
<feature type="transmembrane region" description="Helical" evidence="1">
    <location>
        <begin position="57"/>
        <end position="75"/>
    </location>
</feature>
<feature type="transmembrane region" description="Helical" evidence="1">
    <location>
        <begin position="141"/>
        <end position="164"/>
    </location>
</feature>
<reference evidence="2 3" key="1">
    <citation type="journal article" date="2014" name="Int. J. Syst. Evol. Microbiol.">
        <title>Complete genome sequence of Corynebacterium casei LMG S-19264T (=DSM 44701T), isolated from a smear-ripened cheese.</title>
        <authorList>
            <consortium name="US DOE Joint Genome Institute (JGI-PGF)"/>
            <person name="Walter F."/>
            <person name="Albersmeier A."/>
            <person name="Kalinowski J."/>
            <person name="Ruckert C."/>
        </authorList>
    </citation>
    <scope>NUCLEOTIDE SEQUENCE [LARGE SCALE GENOMIC DNA]</scope>
    <source>
        <strain evidence="2 3">NBRC 111766</strain>
    </source>
</reference>
<protein>
    <submittedName>
        <fullName evidence="2">Membrane protein</fullName>
    </submittedName>
</protein>
<dbReference type="Proteomes" id="UP001157355">
    <property type="component" value="Unassembled WGS sequence"/>
</dbReference>
<proteinExistence type="predicted"/>
<sequence length="169" mass="18955">MLLSCLEKTQSPVMDPYLTARWLHILSSTVLFGTGMGTAFQMVWAMRTGKVETIHSVASGVVIADWIFTTPAGVIQPLSGLWLIHLAGYDLTEPWLLATYALYMLAFLCWAPVVILQLRIRDMAAAALASNMPLPHRAHRYYRIWFALGWPAFAALVAVFWLMVNRPGF</sequence>
<keyword evidence="3" id="KW-1185">Reference proteome</keyword>
<feature type="transmembrane region" description="Helical" evidence="1">
    <location>
        <begin position="22"/>
        <end position="45"/>
    </location>
</feature>
<name>A0AA37U1D6_9RHOB</name>
<keyword evidence="1" id="KW-1133">Transmembrane helix</keyword>
<dbReference type="InterPro" id="IPR018729">
    <property type="entry name" value="DUF2269_transmembrane"/>
</dbReference>
<dbReference type="AlphaFoldDB" id="A0AA37U1D6"/>
<organism evidence="2 3">
    <name type="scientific">Cypionkella aquatica</name>
    <dbReference type="NCBI Taxonomy" id="1756042"/>
    <lineage>
        <taxon>Bacteria</taxon>
        <taxon>Pseudomonadati</taxon>
        <taxon>Pseudomonadota</taxon>
        <taxon>Alphaproteobacteria</taxon>
        <taxon>Rhodobacterales</taxon>
        <taxon>Paracoccaceae</taxon>
        <taxon>Cypionkella</taxon>
    </lineage>
</organism>
<evidence type="ECO:0000256" key="1">
    <source>
        <dbReference type="SAM" id="Phobius"/>
    </source>
</evidence>
<keyword evidence="1" id="KW-0472">Membrane</keyword>
<evidence type="ECO:0000313" key="2">
    <source>
        <dbReference type="EMBL" id="GLS88913.1"/>
    </source>
</evidence>
<keyword evidence="1" id="KW-0812">Transmembrane</keyword>
<feature type="transmembrane region" description="Helical" evidence="1">
    <location>
        <begin position="95"/>
        <end position="120"/>
    </location>
</feature>
<accession>A0AA37U1D6</accession>